<feature type="domain" description="Galactosyltransferase C-terminal" evidence="3">
    <location>
        <begin position="184"/>
        <end position="245"/>
    </location>
</feature>
<sequence length="279" mass="31441">MTAIADRSKPRASVIVAIYRDVEALHCILVGLERQTVRDIEILVTEDGKSTEIGAYLATQQATTLPITHLTQEDRGFRKTTAVNRAIGVARADYLIFLDGDCIPHSCFVAQHLANCESNHVCTGRRVYLGRRASSLVRKHPSVVRLLENRLLYLLLLIPLHLDGVRSYEVGLPSRWLQRLARHRVQGIIGCNFSCHRADMLSINGYNEDLVGAGGEDGDLEWRLEGLGKRMKNVKFRAPVYHLYHPVRRQGANENIAITDRNRANRVYVCKNGIVKHET</sequence>
<evidence type="ECO:0000259" key="3">
    <source>
        <dbReference type="Pfam" id="PF02709"/>
    </source>
</evidence>
<name>A0A1F6V8C5_9PROT</name>
<protein>
    <recommendedName>
        <fullName evidence="6">Glycosyltransferase 2-like domain-containing protein</fullName>
    </recommendedName>
</protein>
<dbReference type="InterPro" id="IPR027791">
    <property type="entry name" value="Galactosyl_T_C"/>
</dbReference>
<dbReference type="SUPFAM" id="SSF53448">
    <property type="entry name" value="Nucleotide-diphospho-sugar transferases"/>
    <property type="match status" value="1"/>
</dbReference>
<dbReference type="InterPro" id="IPR050834">
    <property type="entry name" value="Glycosyltransf_2"/>
</dbReference>
<evidence type="ECO:0008006" key="6">
    <source>
        <dbReference type="Google" id="ProtNLM"/>
    </source>
</evidence>
<dbReference type="GO" id="GO:0016740">
    <property type="term" value="F:transferase activity"/>
    <property type="evidence" value="ECO:0007669"/>
    <property type="project" value="UniProtKB-KW"/>
</dbReference>
<dbReference type="PANTHER" id="PTHR43685">
    <property type="entry name" value="GLYCOSYLTRANSFERASE"/>
    <property type="match status" value="1"/>
</dbReference>
<dbReference type="PANTHER" id="PTHR43685:SF3">
    <property type="entry name" value="SLR2126 PROTEIN"/>
    <property type="match status" value="1"/>
</dbReference>
<organism evidence="4 5">
    <name type="scientific">Candidatus Muproteobacteria bacterium RBG_16_60_9</name>
    <dbReference type="NCBI Taxonomy" id="1817755"/>
    <lineage>
        <taxon>Bacteria</taxon>
        <taxon>Pseudomonadati</taxon>
        <taxon>Pseudomonadota</taxon>
        <taxon>Candidatus Muproteobacteria</taxon>
    </lineage>
</organism>
<evidence type="ECO:0000256" key="1">
    <source>
        <dbReference type="ARBA" id="ARBA00022679"/>
    </source>
</evidence>
<dbReference type="Pfam" id="PF02709">
    <property type="entry name" value="Glyco_transf_7C"/>
    <property type="match status" value="1"/>
</dbReference>
<dbReference type="InterPro" id="IPR029044">
    <property type="entry name" value="Nucleotide-diphossugar_trans"/>
</dbReference>
<dbReference type="Pfam" id="PF00535">
    <property type="entry name" value="Glycos_transf_2"/>
    <property type="match status" value="1"/>
</dbReference>
<gene>
    <name evidence="4" type="ORF">A2W18_00855</name>
</gene>
<evidence type="ECO:0000259" key="2">
    <source>
        <dbReference type="Pfam" id="PF00535"/>
    </source>
</evidence>
<feature type="domain" description="Glycosyltransferase 2-like" evidence="2">
    <location>
        <begin position="13"/>
        <end position="132"/>
    </location>
</feature>
<accession>A0A1F6V8C5</accession>
<dbReference type="Proteomes" id="UP000179076">
    <property type="component" value="Unassembled WGS sequence"/>
</dbReference>
<comment type="caution">
    <text evidence="4">The sequence shown here is derived from an EMBL/GenBank/DDBJ whole genome shotgun (WGS) entry which is preliminary data.</text>
</comment>
<keyword evidence="1" id="KW-0808">Transferase</keyword>
<proteinExistence type="predicted"/>
<dbReference type="AlphaFoldDB" id="A0A1F6V8C5"/>
<dbReference type="Gene3D" id="3.90.550.10">
    <property type="entry name" value="Spore Coat Polysaccharide Biosynthesis Protein SpsA, Chain A"/>
    <property type="match status" value="1"/>
</dbReference>
<dbReference type="EMBL" id="MFSP01000101">
    <property type="protein sequence ID" value="OGI65862.1"/>
    <property type="molecule type" value="Genomic_DNA"/>
</dbReference>
<evidence type="ECO:0000313" key="5">
    <source>
        <dbReference type="Proteomes" id="UP000179076"/>
    </source>
</evidence>
<evidence type="ECO:0000313" key="4">
    <source>
        <dbReference type="EMBL" id="OGI65862.1"/>
    </source>
</evidence>
<dbReference type="InterPro" id="IPR001173">
    <property type="entry name" value="Glyco_trans_2-like"/>
</dbReference>
<reference evidence="4 5" key="1">
    <citation type="journal article" date="2016" name="Nat. Commun.">
        <title>Thousands of microbial genomes shed light on interconnected biogeochemical processes in an aquifer system.</title>
        <authorList>
            <person name="Anantharaman K."/>
            <person name="Brown C.T."/>
            <person name="Hug L.A."/>
            <person name="Sharon I."/>
            <person name="Castelle C.J."/>
            <person name="Probst A.J."/>
            <person name="Thomas B.C."/>
            <person name="Singh A."/>
            <person name="Wilkins M.J."/>
            <person name="Karaoz U."/>
            <person name="Brodie E.L."/>
            <person name="Williams K.H."/>
            <person name="Hubbard S.S."/>
            <person name="Banfield J.F."/>
        </authorList>
    </citation>
    <scope>NUCLEOTIDE SEQUENCE [LARGE SCALE GENOMIC DNA]</scope>
</reference>